<evidence type="ECO:0000313" key="2">
    <source>
        <dbReference type="EMBL" id="CUA80493.1"/>
    </source>
</evidence>
<evidence type="ECO:0000313" key="3">
    <source>
        <dbReference type="Proteomes" id="UP000182738"/>
    </source>
</evidence>
<feature type="domain" description="Helix-turn-helix" evidence="1">
    <location>
        <begin position="19"/>
        <end position="66"/>
    </location>
</feature>
<dbReference type="STRING" id="1325335.GCA_001418025_01807"/>
<keyword evidence="3" id="KW-1185">Reference proteome</keyword>
<dbReference type="InterPro" id="IPR041657">
    <property type="entry name" value="HTH_17"/>
</dbReference>
<dbReference type="AlphaFoldDB" id="A0A0K6GPL5"/>
<evidence type="ECO:0000259" key="1">
    <source>
        <dbReference type="Pfam" id="PF12728"/>
    </source>
</evidence>
<name>A0A0K6GPL5_9BACL</name>
<dbReference type="Gene3D" id="1.10.1660.10">
    <property type="match status" value="1"/>
</dbReference>
<proteinExistence type="predicted"/>
<dbReference type="EMBL" id="CYGZ01000010">
    <property type="protein sequence ID" value="CUA80493.1"/>
    <property type="molecule type" value="Genomic_DNA"/>
</dbReference>
<reference evidence="3" key="1">
    <citation type="submission" date="2015-08" db="EMBL/GenBank/DDBJ databases">
        <authorList>
            <person name="Varghese N."/>
        </authorList>
    </citation>
    <scope>NUCLEOTIDE SEQUENCE [LARGE SCALE GENOMIC DNA]</scope>
    <source>
        <strain evidence="3">DSM 27374</strain>
    </source>
</reference>
<protein>
    <submittedName>
        <fullName evidence="2">Helix-turn-helix domain</fullName>
    </submittedName>
</protein>
<dbReference type="RefSeq" id="WP_055441457.1">
    <property type="nucleotide sequence ID" value="NZ_BAABDZ010000034.1"/>
</dbReference>
<sequence>MQYHFTSRKELEDFIKNEVLTTSEVVEILGVTRQRVSQMISAGKLNPIKKLRGDSLFLRQDIEERKKELEALRKKYRPYDAE</sequence>
<dbReference type="Proteomes" id="UP000182738">
    <property type="component" value="Unassembled WGS sequence"/>
</dbReference>
<gene>
    <name evidence="2" type="ORF">Ga0061060_11059</name>
</gene>
<dbReference type="OrthoDB" id="2382315at2"/>
<accession>A0A0K6GPL5</accession>
<dbReference type="Pfam" id="PF12728">
    <property type="entry name" value="HTH_17"/>
    <property type="match status" value="1"/>
</dbReference>
<organism evidence="2 3">
    <name type="scientific">Anoxybacillus suryakundensis</name>
    <dbReference type="NCBI Taxonomy" id="1325335"/>
    <lineage>
        <taxon>Bacteria</taxon>
        <taxon>Bacillati</taxon>
        <taxon>Bacillota</taxon>
        <taxon>Bacilli</taxon>
        <taxon>Bacillales</taxon>
        <taxon>Anoxybacillaceae</taxon>
        <taxon>Anoxybacillus</taxon>
    </lineage>
</organism>